<dbReference type="OrthoDB" id="2832284at2759"/>
<proteinExistence type="inferred from homology"/>
<dbReference type="AlphaFoldDB" id="A0A2R6XJL4"/>
<feature type="chain" id="PRO_5015322640" description="Amidohydrolase-related domain-containing protein" evidence="3">
    <location>
        <begin position="20"/>
        <end position="425"/>
    </location>
</feature>
<dbReference type="GO" id="GO:0016787">
    <property type="term" value="F:hydrolase activity"/>
    <property type="evidence" value="ECO:0007669"/>
    <property type="project" value="InterPro"/>
</dbReference>
<keyword evidence="1 2" id="KW-0456">Lyase</keyword>
<evidence type="ECO:0000313" key="5">
    <source>
        <dbReference type="EMBL" id="PTQ46295.1"/>
    </source>
</evidence>
<evidence type="ECO:0000256" key="3">
    <source>
        <dbReference type="SAM" id="SignalP"/>
    </source>
</evidence>
<feature type="signal peptide" evidence="3">
    <location>
        <begin position="1"/>
        <end position="19"/>
    </location>
</feature>
<dbReference type="Gene3D" id="3.20.20.140">
    <property type="entry name" value="Metal-dependent hydrolases"/>
    <property type="match status" value="2"/>
</dbReference>
<protein>
    <recommendedName>
        <fullName evidence="4">Amidohydrolase-related domain-containing protein</fullName>
    </recommendedName>
</protein>
<evidence type="ECO:0000259" key="4">
    <source>
        <dbReference type="Pfam" id="PF04909"/>
    </source>
</evidence>
<dbReference type="Gramene" id="Mp4g10150.1">
    <property type="protein sequence ID" value="Mp4g10150.1.cds"/>
    <property type="gene ID" value="Mp4g10150"/>
</dbReference>
<dbReference type="GO" id="GO:0019748">
    <property type="term" value="P:secondary metabolic process"/>
    <property type="evidence" value="ECO:0000318"/>
    <property type="project" value="GO_Central"/>
</dbReference>
<dbReference type="GO" id="GO:0016831">
    <property type="term" value="F:carboxy-lyase activity"/>
    <property type="evidence" value="ECO:0007669"/>
    <property type="project" value="UniProtKB-KW"/>
</dbReference>
<name>A0A2R6XJL4_MARPO</name>
<dbReference type="GO" id="GO:0005737">
    <property type="term" value="C:cytoplasm"/>
    <property type="evidence" value="ECO:0000318"/>
    <property type="project" value="GO_Central"/>
</dbReference>
<reference evidence="6" key="1">
    <citation type="journal article" date="2017" name="Cell">
        <title>Insights into land plant evolution garnered from the Marchantia polymorpha genome.</title>
        <authorList>
            <person name="Bowman J.L."/>
            <person name="Kohchi T."/>
            <person name="Yamato K.T."/>
            <person name="Jenkins J."/>
            <person name="Shu S."/>
            <person name="Ishizaki K."/>
            <person name="Yamaoka S."/>
            <person name="Nishihama R."/>
            <person name="Nakamura Y."/>
            <person name="Berger F."/>
            <person name="Adam C."/>
            <person name="Aki S.S."/>
            <person name="Althoff F."/>
            <person name="Araki T."/>
            <person name="Arteaga-Vazquez M.A."/>
            <person name="Balasubrmanian S."/>
            <person name="Barry K."/>
            <person name="Bauer D."/>
            <person name="Boehm C.R."/>
            <person name="Briginshaw L."/>
            <person name="Caballero-Perez J."/>
            <person name="Catarino B."/>
            <person name="Chen F."/>
            <person name="Chiyoda S."/>
            <person name="Chovatia M."/>
            <person name="Davies K.M."/>
            <person name="Delmans M."/>
            <person name="Demura T."/>
            <person name="Dierschke T."/>
            <person name="Dolan L."/>
            <person name="Dorantes-Acosta A.E."/>
            <person name="Eklund D.M."/>
            <person name="Florent S.N."/>
            <person name="Flores-Sandoval E."/>
            <person name="Fujiyama A."/>
            <person name="Fukuzawa H."/>
            <person name="Galik B."/>
            <person name="Grimanelli D."/>
            <person name="Grimwood J."/>
            <person name="Grossniklaus U."/>
            <person name="Hamada T."/>
            <person name="Haseloff J."/>
            <person name="Hetherington A.J."/>
            <person name="Higo A."/>
            <person name="Hirakawa Y."/>
            <person name="Hundley H.N."/>
            <person name="Ikeda Y."/>
            <person name="Inoue K."/>
            <person name="Inoue S.I."/>
            <person name="Ishida S."/>
            <person name="Jia Q."/>
            <person name="Kakita M."/>
            <person name="Kanazawa T."/>
            <person name="Kawai Y."/>
            <person name="Kawashima T."/>
            <person name="Kennedy M."/>
            <person name="Kinose K."/>
            <person name="Kinoshita T."/>
            <person name="Kohara Y."/>
            <person name="Koide E."/>
            <person name="Komatsu K."/>
            <person name="Kopischke S."/>
            <person name="Kubo M."/>
            <person name="Kyozuka J."/>
            <person name="Lagercrantz U."/>
            <person name="Lin S.S."/>
            <person name="Lindquist E."/>
            <person name="Lipzen A.M."/>
            <person name="Lu C.W."/>
            <person name="De Luna E."/>
            <person name="Martienssen R.A."/>
            <person name="Minamino N."/>
            <person name="Mizutani M."/>
            <person name="Mizutani M."/>
            <person name="Mochizuki N."/>
            <person name="Monte I."/>
            <person name="Mosher R."/>
            <person name="Nagasaki H."/>
            <person name="Nakagami H."/>
            <person name="Naramoto S."/>
            <person name="Nishitani K."/>
            <person name="Ohtani M."/>
            <person name="Okamoto T."/>
            <person name="Okumura M."/>
            <person name="Phillips J."/>
            <person name="Pollak B."/>
            <person name="Reinders A."/>
            <person name="Rovekamp M."/>
            <person name="Sano R."/>
            <person name="Sawa S."/>
            <person name="Schmid M.W."/>
            <person name="Shirakawa M."/>
            <person name="Solano R."/>
            <person name="Spunde A."/>
            <person name="Suetsugu N."/>
            <person name="Sugano S."/>
            <person name="Sugiyama A."/>
            <person name="Sun R."/>
            <person name="Suzuki Y."/>
            <person name="Takenaka M."/>
            <person name="Takezawa D."/>
            <person name="Tomogane H."/>
            <person name="Tsuzuki M."/>
            <person name="Ueda T."/>
            <person name="Umeda M."/>
            <person name="Ward J.M."/>
            <person name="Watanabe Y."/>
            <person name="Yazaki K."/>
            <person name="Yokoyama R."/>
            <person name="Yoshitake Y."/>
            <person name="Yotsui I."/>
            <person name="Zachgo S."/>
            <person name="Schmutz J."/>
        </authorList>
    </citation>
    <scope>NUCLEOTIDE SEQUENCE [LARGE SCALE GENOMIC DNA]</scope>
    <source>
        <strain evidence="6">Tak-1</strain>
    </source>
</reference>
<evidence type="ECO:0000256" key="1">
    <source>
        <dbReference type="ARBA" id="ARBA00023239"/>
    </source>
</evidence>
<dbReference type="InterPro" id="IPR032465">
    <property type="entry name" value="ACMSD"/>
</dbReference>
<dbReference type="Pfam" id="PF04909">
    <property type="entry name" value="Amidohydro_2"/>
    <property type="match status" value="2"/>
</dbReference>
<dbReference type="PANTHER" id="PTHR21240:SF28">
    <property type="entry name" value="ISO-OROTATE DECARBOXYLASE (EUROFUNG)"/>
    <property type="match status" value="1"/>
</dbReference>
<comment type="similarity">
    <text evidence="2">Belongs to the metallo-dependent hydrolases superfamily.</text>
</comment>
<feature type="domain" description="Amidohydrolase-related" evidence="4">
    <location>
        <begin position="200"/>
        <end position="410"/>
    </location>
</feature>
<accession>A0A2R6XJL4</accession>
<gene>
    <name evidence="5" type="ORF">MARPO_0011s0003</name>
</gene>
<dbReference type="InterPro" id="IPR032466">
    <property type="entry name" value="Metal_Hydrolase"/>
</dbReference>
<evidence type="ECO:0000256" key="2">
    <source>
        <dbReference type="RuleBase" id="RU366045"/>
    </source>
</evidence>
<dbReference type="InterPro" id="IPR006680">
    <property type="entry name" value="Amidohydro-rel"/>
</dbReference>
<dbReference type="SUPFAM" id="SSF51556">
    <property type="entry name" value="Metallo-dependent hydrolases"/>
    <property type="match status" value="1"/>
</dbReference>
<dbReference type="EMBL" id="KZ772683">
    <property type="protein sequence ID" value="PTQ46295.1"/>
    <property type="molecule type" value="Genomic_DNA"/>
</dbReference>
<keyword evidence="3" id="KW-0732">Signal</keyword>
<feature type="domain" description="Amidohydrolase-related" evidence="4">
    <location>
        <begin position="32"/>
        <end position="189"/>
    </location>
</feature>
<dbReference type="PANTHER" id="PTHR21240">
    <property type="entry name" value="2-AMINO-3-CARBOXYLMUCONATE-6-SEMIALDEHYDE DECARBOXYLASE"/>
    <property type="match status" value="1"/>
</dbReference>
<evidence type="ECO:0000313" key="6">
    <source>
        <dbReference type="Proteomes" id="UP000244005"/>
    </source>
</evidence>
<organism evidence="5 6">
    <name type="scientific">Marchantia polymorpha</name>
    <name type="common">Common liverwort</name>
    <name type="synonym">Marchantia aquatica</name>
    <dbReference type="NCBI Taxonomy" id="3197"/>
    <lineage>
        <taxon>Eukaryota</taxon>
        <taxon>Viridiplantae</taxon>
        <taxon>Streptophyta</taxon>
        <taxon>Embryophyta</taxon>
        <taxon>Marchantiophyta</taxon>
        <taxon>Marchantiopsida</taxon>
        <taxon>Marchantiidae</taxon>
        <taxon>Marchantiales</taxon>
        <taxon>Marchantiaceae</taxon>
        <taxon>Marchantia</taxon>
    </lineage>
</organism>
<dbReference type="Proteomes" id="UP000244005">
    <property type="component" value="Unassembled WGS sequence"/>
</dbReference>
<keyword evidence="2" id="KW-0210">Decarboxylase</keyword>
<keyword evidence="6" id="KW-1185">Reference proteome</keyword>
<sequence length="425" mass="46788">MERATLLVLVCLLQVTVWARSIEASTEMIKRIDTHCHLVPPFYAELLQEHNIVAGGRAIPSWSATEHLEVMDLLNVSMSIVAVSTPAAVLMRNYQVKDSRQLARRLNEYAYNLSMEYPQRFSFFATLTLPDVEGSVAEAIYALDTLNAAGVMILATSSDELLGSPRFEPLYAELDKRNATVFVHPSQSPCPVQDTFDPILPLPDIEKPAAEDIYALDSANAGGVRILASSPEDLLRSPLFDKLEATESKNPSLSLCGGKDAFDKGSSGLPPYAVDFLLDTTRAAVNLIFRNMTRKYPNVKYIFAHSGGFLPFSTFRIVRILMMLTKQTEEAIVAQLQAFYVDTALSASKYALPSTISLLGTSHLTFGSDYPFAPPDAYVPNTENLDQFVRDTLTPDDGQQINLKTASELFSHILSDDILATMGFG</sequence>